<reference evidence="2" key="1">
    <citation type="journal article" date="2021" name="PeerJ">
        <title>Extensive microbial diversity within the chicken gut microbiome revealed by metagenomics and culture.</title>
        <authorList>
            <person name="Gilroy R."/>
            <person name="Ravi A."/>
            <person name="Getino M."/>
            <person name="Pursley I."/>
            <person name="Horton D.L."/>
            <person name="Alikhan N.F."/>
            <person name="Baker D."/>
            <person name="Gharbi K."/>
            <person name="Hall N."/>
            <person name="Watson M."/>
            <person name="Adriaenssens E.M."/>
            <person name="Foster-Nyarko E."/>
            <person name="Jarju S."/>
            <person name="Secka A."/>
            <person name="Antonio M."/>
            <person name="Oren A."/>
            <person name="Chaudhuri R.R."/>
            <person name="La Ragione R."/>
            <person name="Hildebrand F."/>
            <person name="Pallen M.J."/>
        </authorList>
    </citation>
    <scope>NUCLEOTIDE SEQUENCE</scope>
    <source>
        <strain evidence="2">ChiGjej1B1-14440</strain>
    </source>
</reference>
<sequence length="99" mass="11468">MDRHIYIYLLIVNVIAFILYGADKYKAKHHYWRISEKTLFAVTIAGGGVGALIAMYVFRHKTKTPLFKWGVPIVLLIQILIYLLLVKQSFTVILDKLLF</sequence>
<proteinExistence type="predicted"/>
<dbReference type="Pfam" id="PF06961">
    <property type="entry name" value="DUF1294"/>
    <property type="match status" value="1"/>
</dbReference>
<dbReference type="Proteomes" id="UP000886724">
    <property type="component" value="Unassembled WGS sequence"/>
</dbReference>
<evidence type="ECO:0000313" key="2">
    <source>
        <dbReference type="EMBL" id="HIX82322.1"/>
    </source>
</evidence>
<keyword evidence="1" id="KW-0812">Transmembrane</keyword>
<keyword evidence="1" id="KW-0472">Membrane</keyword>
<feature type="transmembrane region" description="Helical" evidence="1">
    <location>
        <begin position="38"/>
        <end position="57"/>
    </location>
</feature>
<dbReference type="PIRSF" id="PIRSF002599">
    <property type="entry name" value="Cold_shock_A"/>
    <property type="match status" value="1"/>
</dbReference>
<protein>
    <submittedName>
        <fullName evidence="2">DUF1294 domain-containing protein</fullName>
    </submittedName>
</protein>
<evidence type="ECO:0000256" key="1">
    <source>
        <dbReference type="SAM" id="Phobius"/>
    </source>
</evidence>
<dbReference type="GO" id="GO:0003676">
    <property type="term" value="F:nucleic acid binding"/>
    <property type="evidence" value="ECO:0007669"/>
    <property type="project" value="InterPro"/>
</dbReference>
<organism evidence="2 3">
    <name type="scientific">Candidatus Erysipelatoclostridium merdavium</name>
    <dbReference type="NCBI Taxonomy" id="2838566"/>
    <lineage>
        <taxon>Bacteria</taxon>
        <taxon>Bacillati</taxon>
        <taxon>Bacillota</taxon>
        <taxon>Erysipelotrichia</taxon>
        <taxon>Erysipelotrichales</taxon>
        <taxon>Erysipelotrichales incertae sedis</taxon>
    </lineage>
</organism>
<accession>A0A9D1XMS8</accession>
<evidence type="ECO:0000313" key="3">
    <source>
        <dbReference type="Proteomes" id="UP000886724"/>
    </source>
</evidence>
<dbReference type="EMBL" id="DXET01000227">
    <property type="protein sequence ID" value="HIX82322.1"/>
    <property type="molecule type" value="Genomic_DNA"/>
</dbReference>
<name>A0A9D1XMS8_9FIRM</name>
<dbReference type="InterPro" id="IPR010718">
    <property type="entry name" value="DUF1294"/>
</dbReference>
<dbReference type="AlphaFoldDB" id="A0A9D1XMS8"/>
<reference evidence="2" key="2">
    <citation type="submission" date="2021-04" db="EMBL/GenBank/DDBJ databases">
        <authorList>
            <person name="Gilroy R."/>
        </authorList>
    </citation>
    <scope>NUCLEOTIDE SEQUENCE</scope>
    <source>
        <strain evidence="2">ChiGjej1B1-14440</strain>
    </source>
</reference>
<gene>
    <name evidence="2" type="ORF">H9980_10190</name>
</gene>
<keyword evidence="1" id="KW-1133">Transmembrane helix</keyword>
<comment type="caution">
    <text evidence="2">The sequence shown here is derived from an EMBL/GenBank/DDBJ whole genome shotgun (WGS) entry which is preliminary data.</text>
</comment>
<feature type="transmembrane region" description="Helical" evidence="1">
    <location>
        <begin position="69"/>
        <end position="86"/>
    </location>
</feature>
<dbReference type="InterPro" id="IPR012156">
    <property type="entry name" value="Cold_shock_CspA"/>
</dbReference>
<feature type="transmembrane region" description="Helical" evidence="1">
    <location>
        <begin position="6"/>
        <end position="22"/>
    </location>
</feature>